<dbReference type="InterPro" id="IPR036259">
    <property type="entry name" value="MFS_trans_sf"/>
</dbReference>
<evidence type="ECO:0000256" key="1">
    <source>
        <dbReference type="ARBA" id="ARBA00004141"/>
    </source>
</evidence>
<dbReference type="SUPFAM" id="SSF103473">
    <property type="entry name" value="MFS general substrate transporter"/>
    <property type="match status" value="1"/>
</dbReference>
<evidence type="ECO:0000313" key="9">
    <source>
        <dbReference type="Proteomes" id="UP000722485"/>
    </source>
</evidence>
<dbReference type="GO" id="GO:0005351">
    <property type="term" value="F:carbohydrate:proton symporter activity"/>
    <property type="evidence" value="ECO:0007669"/>
    <property type="project" value="TreeGrafter"/>
</dbReference>
<dbReference type="InterPro" id="IPR020846">
    <property type="entry name" value="MFS_dom"/>
</dbReference>
<feature type="transmembrane region" description="Helical" evidence="6">
    <location>
        <begin position="343"/>
        <end position="360"/>
    </location>
</feature>
<evidence type="ECO:0000256" key="3">
    <source>
        <dbReference type="ARBA" id="ARBA00022692"/>
    </source>
</evidence>
<evidence type="ECO:0000256" key="6">
    <source>
        <dbReference type="SAM" id="Phobius"/>
    </source>
</evidence>
<evidence type="ECO:0000313" key="8">
    <source>
        <dbReference type="EMBL" id="KAF7548121.1"/>
    </source>
</evidence>
<feature type="transmembrane region" description="Helical" evidence="6">
    <location>
        <begin position="315"/>
        <end position="336"/>
    </location>
</feature>
<comment type="caution">
    <text evidence="8">The sequence shown here is derived from an EMBL/GenBank/DDBJ whole genome shotgun (WGS) entry which is preliminary data.</text>
</comment>
<feature type="domain" description="Major facilitator superfamily (MFS) profile" evidence="7">
    <location>
        <begin position="26"/>
        <end position="404"/>
    </location>
</feature>
<evidence type="ECO:0000259" key="7">
    <source>
        <dbReference type="PROSITE" id="PS50850"/>
    </source>
</evidence>
<dbReference type="AlphaFoldDB" id="A0A9P5L7I6"/>
<dbReference type="Gene3D" id="1.20.1250.20">
    <property type="entry name" value="MFS general substrate transporter like domains"/>
    <property type="match status" value="1"/>
</dbReference>
<feature type="transmembrane region" description="Helical" evidence="6">
    <location>
        <begin position="70"/>
        <end position="92"/>
    </location>
</feature>
<feature type="transmembrane region" description="Helical" evidence="6">
    <location>
        <begin position="132"/>
        <end position="150"/>
    </location>
</feature>
<comment type="similarity">
    <text evidence="2">Belongs to the major facilitator superfamily. Sugar transporter (TC 2.A.1.1) family.</text>
</comment>
<evidence type="ECO:0000256" key="5">
    <source>
        <dbReference type="ARBA" id="ARBA00023136"/>
    </source>
</evidence>
<dbReference type="EMBL" id="JAANBB010000158">
    <property type="protein sequence ID" value="KAF7548121.1"/>
    <property type="molecule type" value="Genomic_DNA"/>
</dbReference>
<feature type="transmembrane region" description="Helical" evidence="6">
    <location>
        <begin position="162"/>
        <end position="182"/>
    </location>
</feature>
<feature type="transmembrane region" description="Helical" evidence="6">
    <location>
        <begin position="194"/>
        <end position="213"/>
    </location>
</feature>
<dbReference type="PROSITE" id="PS00216">
    <property type="entry name" value="SUGAR_TRANSPORT_1"/>
    <property type="match status" value="1"/>
</dbReference>
<dbReference type="InterPro" id="IPR005829">
    <property type="entry name" value="Sugar_transporter_CS"/>
</dbReference>
<dbReference type="PANTHER" id="PTHR48022:SF27">
    <property type="entry name" value="MAJOR FACILITATOR SUPERFAMILY (MFS) PROFILE DOMAIN-CONTAINING PROTEIN"/>
    <property type="match status" value="1"/>
</dbReference>
<dbReference type="OrthoDB" id="6612291at2759"/>
<evidence type="ECO:0000256" key="2">
    <source>
        <dbReference type="ARBA" id="ARBA00010992"/>
    </source>
</evidence>
<organism evidence="8 9">
    <name type="scientific">Cylindrodendrum hubeiense</name>
    <dbReference type="NCBI Taxonomy" id="595255"/>
    <lineage>
        <taxon>Eukaryota</taxon>
        <taxon>Fungi</taxon>
        <taxon>Dikarya</taxon>
        <taxon>Ascomycota</taxon>
        <taxon>Pezizomycotina</taxon>
        <taxon>Sordariomycetes</taxon>
        <taxon>Hypocreomycetidae</taxon>
        <taxon>Hypocreales</taxon>
        <taxon>Nectriaceae</taxon>
        <taxon>Cylindrodendrum</taxon>
    </lineage>
</organism>
<dbReference type="Pfam" id="PF00083">
    <property type="entry name" value="Sugar_tr"/>
    <property type="match status" value="1"/>
</dbReference>
<evidence type="ECO:0000256" key="4">
    <source>
        <dbReference type="ARBA" id="ARBA00022989"/>
    </source>
</evidence>
<dbReference type="InterPro" id="IPR005828">
    <property type="entry name" value="MFS_sugar_transport-like"/>
</dbReference>
<gene>
    <name evidence="8" type="ORF">G7Z17_g7259</name>
</gene>
<keyword evidence="5 6" id="KW-0472">Membrane</keyword>
<feature type="transmembrane region" description="Helical" evidence="6">
    <location>
        <begin position="23"/>
        <end position="50"/>
    </location>
</feature>
<dbReference type="GO" id="GO:0016020">
    <property type="term" value="C:membrane"/>
    <property type="evidence" value="ECO:0007669"/>
    <property type="project" value="UniProtKB-SubCell"/>
</dbReference>
<sequence>MEVEHPPPNARGVFKSLIQNPRFIISAFFLSMTFFTFGYDGAVISGILAMDPFIQQVGTGDADGVRFLTATDMSVMTAIPSTGCLLGLPLAAFLGDRIGRKKTLVIGCFISCVGAAVQTSSFSMAQFTIGRWLAYISIFIFIVMGSTFLAEISPQNIRGAIVGLSIVLVDTAGVLSAGINWALSTNSGPISYRLPLGVQIALPIIIGAGLIFIDDSPTFYLTKSRDEDAMRSLRRIRGGYSEEEIQAEFAALNAQADLRESEDNVPWSDMFRGTNLRRTLLALSIGNMQQLSGISFATNYATIFLATVNNSVSPFLLTMVIQILALAGALVGIFLVDRVGRRPLALATFLVVFIIDLIIAELDVMFEARVPAREFKDYVCNVSVENYLSETKVAASRLEEVEHP</sequence>
<accession>A0A9P5L7I6</accession>
<dbReference type="InterPro" id="IPR050360">
    <property type="entry name" value="MFS_Sugar_Transporters"/>
</dbReference>
<reference evidence="8" key="1">
    <citation type="submission" date="2020-03" db="EMBL/GenBank/DDBJ databases">
        <title>Draft Genome Sequence of Cylindrodendrum hubeiense.</title>
        <authorList>
            <person name="Buettner E."/>
            <person name="Kellner H."/>
        </authorList>
    </citation>
    <scope>NUCLEOTIDE SEQUENCE</scope>
    <source>
        <strain evidence="8">IHI 201604</strain>
    </source>
</reference>
<dbReference type="PANTHER" id="PTHR48022">
    <property type="entry name" value="PLASTIDIC GLUCOSE TRANSPORTER 4"/>
    <property type="match status" value="1"/>
</dbReference>
<name>A0A9P5L7I6_9HYPO</name>
<protein>
    <recommendedName>
        <fullName evidence="7">Major facilitator superfamily (MFS) profile domain-containing protein</fullName>
    </recommendedName>
</protein>
<keyword evidence="3 6" id="KW-0812">Transmembrane</keyword>
<dbReference type="PROSITE" id="PS50850">
    <property type="entry name" value="MFS"/>
    <property type="match status" value="1"/>
</dbReference>
<comment type="subcellular location">
    <subcellularLocation>
        <location evidence="1">Membrane</location>
        <topology evidence="1">Multi-pass membrane protein</topology>
    </subcellularLocation>
</comment>
<keyword evidence="4 6" id="KW-1133">Transmembrane helix</keyword>
<feature type="transmembrane region" description="Helical" evidence="6">
    <location>
        <begin position="280"/>
        <end position="303"/>
    </location>
</feature>
<dbReference type="Proteomes" id="UP000722485">
    <property type="component" value="Unassembled WGS sequence"/>
</dbReference>
<keyword evidence="9" id="KW-1185">Reference proteome</keyword>
<feature type="transmembrane region" description="Helical" evidence="6">
    <location>
        <begin position="104"/>
        <end position="126"/>
    </location>
</feature>
<proteinExistence type="inferred from homology"/>